<evidence type="ECO:0000313" key="2">
    <source>
        <dbReference type="EMBL" id="MET3601332.1"/>
    </source>
</evidence>
<comment type="caution">
    <text evidence="2">The sequence shown here is derived from an EMBL/GenBank/DDBJ whole genome shotgun (WGS) entry which is preliminary data.</text>
</comment>
<keyword evidence="3" id="KW-1185">Reference proteome</keyword>
<dbReference type="Proteomes" id="UP001549164">
    <property type="component" value="Unassembled WGS sequence"/>
</dbReference>
<name>A0ABV2IEI8_9HYPH</name>
<feature type="region of interest" description="Disordered" evidence="1">
    <location>
        <begin position="148"/>
        <end position="170"/>
    </location>
</feature>
<evidence type="ECO:0000256" key="1">
    <source>
        <dbReference type="SAM" id="MobiDB-lite"/>
    </source>
</evidence>
<proteinExistence type="predicted"/>
<accession>A0ABV2IEI8</accession>
<sequence length="170" mass="19339">MQKEDRWTDFTPPADGLFRRFRGRLLHRRSHARLPDGTLVFRGDDDLAYERDGALSDDPSAQNIIWREDHAKLSEIQHGDDRIQKVDAVEHELNSADQEVGIMQERYEDTDEPLSLDELDGMQDIIKGIQEDLTSDLKSLQKSANIEKTESPAMSVEFKGPTQIGGLDSF</sequence>
<dbReference type="EMBL" id="JBEPLY010000013">
    <property type="protein sequence ID" value="MET3601332.1"/>
    <property type="molecule type" value="Genomic_DNA"/>
</dbReference>
<gene>
    <name evidence="2" type="ORF">ABID12_003290</name>
</gene>
<organism evidence="2 3">
    <name type="scientific">Martelella mangrovi</name>
    <dbReference type="NCBI Taxonomy" id="1397477"/>
    <lineage>
        <taxon>Bacteria</taxon>
        <taxon>Pseudomonadati</taxon>
        <taxon>Pseudomonadota</taxon>
        <taxon>Alphaproteobacteria</taxon>
        <taxon>Hyphomicrobiales</taxon>
        <taxon>Aurantimonadaceae</taxon>
        <taxon>Martelella</taxon>
    </lineage>
</organism>
<protein>
    <submittedName>
        <fullName evidence="2">Uncharacterized protein</fullName>
    </submittedName>
</protein>
<reference evidence="2 3" key="1">
    <citation type="submission" date="2024-06" db="EMBL/GenBank/DDBJ databases">
        <title>Genomic Encyclopedia of Type Strains, Phase IV (KMG-IV): sequencing the most valuable type-strain genomes for metagenomic binning, comparative biology and taxonomic classification.</title>
        <authorList>
            <person name="Goeker M."/>
        </authorList>
    </citation>
    <scope>NUCLEOTIDE SEQUENCE [LARGE SCALE GENOMIC DNA]</scope>
    <source>
        <strain evidence="2 3">DSM 28102</strain>
    </source>
</reference>
<evidence type="ECO:0000313" key="3">
    <source>
        <dbReference type="Proteomes" id="UP001549164"/>
    </source>
</evidence>